<reference evidence="2" key="1">
    <citation type="submission" date="2018-06" db="EMBL/GenBank/DDBJ databases">
        <authorList>
            <person name="Zhirakovskaya E."/>
        </authorList>
    </citation>
    <scope>NUCLEOTIDE SEQUENCE</scope>
</reference>
<evidence type="ECO:0000313" key="2">
    <source>
        <dbReference type="EMBL" id="VAX38358.1"/>
    </source>
</evidence>
<accession>A0A3B1DQK0</accession>
<feature type="domain" description="Transposase IS204/IS1001/IS1096/IS1165 DDE" evidence="1">
    <location>
        <begin position="2"/>
        <end position="106"/>
    </location>
</feature>
<dbReference type="AlphaFoldDB" id="A0A3B1DQK0"/>
<dbReference type="EMBL" id="UOGL01000183">
    <property type="protein sequence ID" value="VAX38358.1"/>
    <property type="molecule type" value="Genomic_DNA"/>
</dbReference>
<protein>
    <recommendedName>
        <fullName evidence="1">Transposase IS204/IS1001/IS1096/IS1165 DDE domain-containing protein</fullName>
    </recommendedName>
</protein>
<dbReference type="Pfam" id="PF01610">
    <property type="entry name" value="DDE_Tnp_ISL3"/>
    <property type="match status" value="1"/>
</dbReference>
<sequence>MQELLQYNLKSIRSTLQKEDFQRFWSYRSSYWGGKFLDARCTRTMRSKIEPMKKVAKMLRRKRELLLNWFRADGELSSGVVEGFNNKLKLITRKSYGFRTQKGYETALYHTLSNLPEPTFTHKFF</sequence>
<dbReference type="InterPro" id="IPR002560">
    <property type="entry name" value="Transposase_DDE"/>
</dbReference>
<gene>
    <name evidence="2" type="ORF">MNBD_PLANCTO02-1696</name>
</gene>
<proteinExistence type="predicted"/>
<organism evidence="2">
    <name type="scientific">hydrothermal vent metagenome</name>
    <dbReference type="NCBI Taxonomy" id="652676"/>
    <lineage>
        <taxon>unclassified sequences</taxon>
        <taxon>metagenomes</taxon>
        <taxon>ecological metagenomes</taxon>
    </lineage>
</organism>
<evidence type="ECO:0000259" key="1">
    <source>
        <dbReference type="Pfam" id="PF01610"/>
    </source>
</evidence>
<name>A0A3B1DQK0_9ZZZZ</name>